<name>A0ABS9NNZ6_9NEIS</name>
<proteinExistence type="predicted"/>
<reference evidence="1 2" key="1">
    <citation type="submission" date="2022-02" db="EMBL/GenBank/DDBJ databases">
        <title>Genome sequence data of Kingella unionensis sp. nov. strain CICC 24913 (CCUG 75125).</title>
        <authorList>
            <person name="Xiao M."/>
        </authorList>
    </citation>
    <scope>NUCLEOTIDE SEQUENCE [LARGE SCALE GENOMIC DNA]</scope>
    <source>
        <strain evidence="1 2">CICC 24913</strain>
    </source>
</reference>
<accession>A0ABS9NNZ6</accession>
<evidence type="ECO:0000313" key="1">
    <source>
        <dbReference type="EMBL" id="MCG6504425.1"/>
    </source>
</evidence>
<dbReference type="EMBL" id="JAKOOW010000026">
    <property type="protein sequence ID" value="MCG6504425.1"/>
    <property type="molecule type" value="Genomic_DNA"/>
</dbReference>
<protein>
    <submittedName>
        <fullName evidence="1">Conjugal transfer protein</fullName>
    </submittedName>
</protein>
<evidence type="ECO:0000313" key="2">
    <source>
        <dbReference type="Proteomes" id="UP001298424"/>
    </source>
</evidence>
<dbReference type="RefSeq" id="WP_238747864.1">
    <property type="nucleotide sequence ID" value="NZ_JAKOOW010000026.1"/>
</dbReference>
<gene>
    <name evidence="1" type="ORF">MB824_07940</name>
</gene>
<sequence>MPHTYLPDPRPYPERTVNNKLLLATRIARPESVEDAEQARAELKKQIAQMLGLRHYIGLSVAMTMAGAPDIYTALMDTVDEALQPENDEQLQWFALPVIVVAGADKAGELKSSCPEALINACLANYPALRPLTRAVWLPQLIRSDDFAKIKPDDWYAAKENSDAAAEFAASLPAAAAAIPQDQSVHALYALGYGGREIQAALGQSLREAALPLMQVWQEYLAEENMTLFTNPLSPASPLSALADASRTRLRMALDVFSANVIRSVRLQSPRVGVVMAAQEGGRLLFGFNAAESAYSLMSQVFSWPLSPRDDIRIIQQDFLDLMVDCQVENIRLLHDILPENAALPDYADALDLPGHNPLFDNGSENGVAN</sequence>
<keyword evidence="2" id="KW-1185">Reference proteome</keyword>
<organism evidence="1 2">
    <name type="scientific">Kingella pumchi</name>
    <dbReference type="NCBI Taxonomy" id="2779506"/>
    <lineage>
        <taxon>Bacteria</taxon>
        <taxon>Pseudomonadati</taxon>
        <taxon>Pseudomonadota</taxon>
        <taxon>Betaproteobacteria</taxon>
        <taxon>Neisseriales</taxon>
        <taxon>Neisseriaceae</taxon>
        <taxon>Kingella</taxon>
    </lineage>
</organism>
<comment type="caution">
    <text evidence="1">The sequence shown here is derived from an EMBL/GenBank/DDBJ whole genome shotgun (WGS) entry which is preliminary data.</text>
</comment>
<dbReference type="Proteomes" id="UP001298424">
    <property type="component" value="Unassembled WGS sequence"/>
</dbReference>